<dbReference type="Gene3D" id="3.40.50.720">
    <property type="entry name" value="NAD(P)-binding Rossmann-like Domain"/>
    <property type="match status" value="1"/>
</dbReference>
<dbReference type="NCBIfam" id="NF009466">
    <property type="entry name" value="PRK12826.1-2"/>
    <property type="match status" value="1"/>
</dbReference>
<dbReference type="Pfam" id="PF13561">
    <property type="entry name" value="adh_short_C2"/>
    <property type="match status" value="1"/>
</dbReference>
<proteinExistence type="inferred from homology"/>
<evidence type="ECO:0000313" key="4">
    <source>
        <dbReference type="Proteomes" id="UP001054854"/>
    </source>
</evidence>
<evidence type="ECO:0000256" key="2">
    <source>
        <dbReference type="SAM" id="MobiDB-lite"/>
    </source>
</evidence>
<accession>A0ABQ3TQN3</accession>
<dbReference type="RefSeq" id="WP_236255613.1">
    <property type="nucleotide sequence ID" value="NZ_BNEK01000002.1"/>
</dbReference>
<protein>
    <submittedName>
        <fullName evidence="3">Beta-ketoacyl-ACP reductase</fullName>
    </submittedName>
</protein>
<reference evidence="3" key="1">
    <citation type="submission" date="2024-05" db="EMBL/GenBank/DDBJ databases">
        <title>Whole genome shotgun sequence of Streptomyces hygroscopicus NBRC 113678.</title>
        <authorList>
            <person name="Komaki H."/>
            <person name="Tamura T."/>
        </authorList>
    </citation>
    <scope>NUCLEOTIDE SEQUENCE</scope>
    <source>
        <strain evidence="3">N11-34</strain>
    </source>
</reference>
<dbReference type="PROSITE" id="PS00061">
    <property type="entry name" value="ADH_SHORT"/>
    <property type="match status" value="1"/>
</dbReference>
<dbReference type="InterPro" id="IPR002347">
    <property type="entry name" value="SDR_fam"/>
</dbReference>
<evidence type="ECO:0000313" key="3">
    <source>
        <dbReference type="EMBL" id="GHJ25649.1"/>
    </source>
</evidence>
<gene>
    <name evidence="3" type="primary">fabG_1</name>
    <name evidence="3" type="ORF">TPA0910_00820</name>
</gene>
<dbReference type="InterPro" id="IPR020904">
    <property type="entry name" value="Sc_DH/Rdtase_CS"/>
</dbReference>
<keyword evidence="4" id="KW-1185">Reference proteome</keyword>
<dbReference type="PRINTS" id="PR00080">
    <property type="entry name" value="SDRFAMILY"/>
</dbReference>
<name>A0ABQ3TQN3_STRHY</name>
<dbReference type="CDD" id="cd05233">
    <property type="entry name" value="SDR_c"/>
    <property type="match status" value="1"/>
</dbReference>
<sequence>MHRTPGTPKPHPTPHPTPDPLHLPRFDGRTAVVTGAARGIGQAIARGFAAGGAHVVIADLDAGAAASAAEEIAAEGGHSSFLGVDVTDSAQVASLVRHAVAAGGSLDILVNNAAITTTRIVEETDEAVWRKVLDVNLTGAFLCAKAALPVMRAQRYGKIVNIASVAAKRISFNAGASYTASKAGLVAFTRHLAYEAASDGINVNAVCPGPVQTPMLAATADEETLRTRSRSIPRGRLSTPEDQAGAVLYLASDHASMVCGQALDVDGGALLGWYDPETYFRRRGAHR</sequence>
<dbReference type="PANTHER" id="PTHR42760:SF129">
    <property type="entry name" value="OXIDOREDUCTASE"/>
    <property type="match status" value="1"/>
</dbReference>
<dbReference type="InterPro" id="IPR036291">
    <property type="entry name" value="NAD(P)-bd_dom_sf"/>
</dbReference>
<organism evidence="3 4">
    <name type="scientific">Streptomyces hygroscopicus</name>
    <dbReference type="NCBI Taxonomy" id="1912"/>
    <lineage>
        <taxon>Bacteria</taxon>
        <taxon>Bacillati</taxon>
        <taxon>Actinomycetota</taxon>
        <taxon>Actinomycetes</taxon>
        <taxon>Kitasatosporales</taxon>
        <taxon>Streptomycetaceae</taxon>
        <taxon>Streptomyces</taxon>
        <taxon>Streptomyces violaceusniger group</taxon>
    </lineage>
</organism>
<comment type="caution">
    <text evidence="3">The sequence shown here is derived from an EMBL/GenBank/DDBJ whole genome shotgun (WGS) entry which is preliminary data.</text>
</comment>
<dbReference type="NCBIfam" id="NF005559">
    <property type="entry name" value="PRK07231.1"/>
    <property type="match status" value="1"/>
</dbReference>
<dbReference type="PRINTS" id="PR00081">
    <property type="entry name" value="GDHRDH"/>
</dbReference>
<feature type="compositionally biased region" description="Pro residues" evidence="2">
    <location>
        <begin position="7"/>
        <end position="21"/>
    </location>
</feature>
<feature type="region of interest" description="Disordered" evidence="2">
    <location>
        <begin position="1"/>
        <end position="25"/>
    </location>
</feature>
<dbReference type="EMBL" id="BNEK01000002">
    <property type="protein sequence ID" value="GHJ25649.1"/>
    <property type="molecule type" value="Genomic_DNA"/>
</dbReference>
<comment type="similarity">
    <text evidence="1">Belongs to the short-chain dehydrogenases/reductases (SDR) family.</text>
</comment>
<dbReference type="SUPFAM" id="SSF51735">
    <property type="entry name" value="NAD(P)-binding Rossmann-fold domains"/>
    <property type="match status" value="1"/>
</dbReference>
<dbReference type="Proteomes" id="UP001054854">
    <property type="component" value="Unassembled WGS sequence"/>
</dbReference>
<evidence type="ECO:0000256" key="1">
    <source>
        <dbReference type="ARBA" id="ARBA00006484"/>
    </source>
</evidence>
<dbReference type="PANTHER" id="PTHR42760">
    <property type="entry name" value="SHORT-CHAIN DEHYDROGENASES/REDUCTASES FAMILY MEMBER"/>
    <property type="match status" value="1"/>
</dbReference>